<dbReference type="SUPFAM" id="SSF52172">
    <property type="entry name" value="CheY-like"/>
    <property type="match status" value="1"/>
</dbReference>
<evidence type="ECO:0000256" key="1">
    <source>
        <dbReference type="PROSITE-ProRule" id="PRU00169"/>
    </source>
</evidence>
<dbReference type="RefSeq" id="WP_158552324.1">
    <property type="nucleotide sequence ID" value="NZ_CP060636.1"/>
</dbReference>
<sequence>MNFAIVDDEEKIRNWISITLKKHFPHDHFIMFSTGKAFLEKQEEFEGVFLDMDLIDEKGYEIAKNITSKNCYVCYVTSHEETAMLGYCPMAIGFVLKNQELEEHLVEYMYQIKQHHISLHLHTEDGYMDILLSHILYGEVNNKTFLIHLRNKRTMRIMNMTLSKFISLSDQFIKINQSQAIHKAYVKEVNNSTVRLECIEETLFISRNEKNNFLKEIYR</sequence>
<proteinExistence type="predicted"/>
<keyword evidence="1" id="KW-0597">Phosphoprotein</keyword>
<dbReference type="AlphaFoldDB" id="A0A7G9GIU3"/>
<reference evidence="3 4" key="1">
    <citation type="submission" date="2020-08" db="EMBL/GenBank/DDBJ databases">
        <authorList>
            <person name="Liu C."/>
            <person name="Sun Q."/>
        </authorList>
    </citation>
    <scope>NUCLEOTIDE SEQUENCE [LARGE SCALE GENOMIC DNA]</scope>
    <source>
        <strain evidence="3 4">NSJ-61</strain>
    </source>
</reference>
<protein>
    <submittedName>
        <fullName evidence="3">Response regulator</fullName>
    </submittedName>
</protein>
<feature type="domain" description="Response regulatory" evidence="2">
    <location>
        <begin position="2"/>
        <end position="112"/>
    </location>
</feature>
<feature type="modified residue" description="4-aspartylphosphate" evidence="1">
    <location>
        <position position="51"/>
    </location>
</feature>
<dbReference type="PROSITE" id="PS50110">
    <property type="entry name" value="RESPONSE_REGULATORY"/>
    <property type="match status" value="1"/>
</dbReference>
<dbReference type="InterPro" id="IPR011006">
    <property type="entry name" value="CheY-like_superfamily"/>
</dbReference>
<evidence type="ECO:0000313" key="4">
    <source>
        <dbReference type="Proteomes" id="UP000515856"/>
    </source>
</evidence>
<dbReference type="CDD" id="cd00156">
    <property type="entry name" value="REC"/>
    <property type="match status" value="1"/>
</dbReference>
<dbReference type="KEGG" id="ehn:H9Q80_10510"/>
<dbReference type="GO" id="GO:0000160">
    <property type="term" value="P:phosphorelay signal transduction system"/>
    <property type="evidence" value="ECO:0007669"/>
    <property type="project" value="InterPro"/>
</dbReference>
<dbReference type="Gene3D" id="2.40.50.1020">
    <property type="entry name" value="LytTr DNA-binding domain"/>
    <property type="match status" value="1"/>
</dbReference>
<evidence type="ECO:0000313" key="3">
    <source>
        <dbReference type="EMBL" id="QNM10725.1"/>
    </source>
</evidence>
<dbReference type="Gene3D" id="3.40.50.2300">
    <property type="match status" value="1"/>
</dbReference>
<dbReference type="SMART" id="SM00448">
    <property type="entry name" value="REC"/>
    <property type="match status" value="1"/>
</dbReference>
<organism evidence="3 4">
    <name type="scientific">[Eubacterium] hominis</name>
    <dbReference type="NCBI Taxonomy" id="2764325"/>
    <lineage>
        <taxon>Bacteria</taxon>
        <taxon>Bacillati</taxon>
        <taxon>Bacillota</taxon>
        <taxon>Erysipelotrichia</taxon>
        <taxon>Erysipelotrichales</taxon>
        <taxon>Erysipelotrichaceae</taxon>
        <taxon>Amedibacillus</taxon>
    </lineage>
</organism>
<dbReference type="EMBL" id="CP060636">
    <property type="protein sequence ID" value="QNM10725.1"/>
    <property type="molecule type" value="Genomic_DNA"/>
</dbReference>
<dbReference type="GO" id="GO:0003677">
    <property type="term" value="F:DNA binding"/>
    <property type="evidence" value="ECO:0007669"/>
    <property type="project" value="InterPro"/>
</dbReference>
<gene>
    <name evidence="3" type="ORF">H9Q80_10510</name>
</gene>
<dbReference type="Pfam" id="PF04397">
    <property type="entry name" value="LytTR"/>
    <property type="match status" value="1"/>
</dbReference>
<evidence type="ECO:0000259" key="2">
    <source>
        <dbReference type="PROSITE" id="PS50110"/>
    </source>
</evidence>
<dbReference type="InterPro" id="IPR007492">
    <property type="entry name" value="LytTR_DNA-bd_dom"/>
</dbReference>
<dbReference type="InterPro" id="IPR001789">
    <property type="entry name" value="Sig_transdc_resp-reg_receiver"/>
</dbReference>
<accession>A0A7G9GIU3</accession>
<keyword evidence="4" id="KW-1185">Reference proteome</keyword>
<dbReference type="Proteomes" id="UP000515856">
    <property type="component" value="Chromosome"/>
</dbReference>
<name>A0A7G9GIU3_9FIRM</name>
<dbReference type="SMART" id="SM00850">
    <property type="entry name" value="LytTR"/>
    <property type="match status" value="1"/>
</dbReference>